<evidence type="ECO:0000313" key="2">
    <source>
        <dbReference type="EMBL" id="KAK1784691.1"/>
    </source>
</evidence>
<dbReference type="InterPro" id="IPR053134">
    <property type="entry name" value="RNA-dir_DNA_polymerase"/>
</dbReference>
<proteinExistence type="predicted"/>
<dbReference type="PANTHER" id="PTHR24559:SF440">
    <property type="entry name" value="RIBONUCLEASE H"/>
    <property type="match status" value="1"/>
</dbReference>
<evidence type="ECO:0000313" key="3">
    <source>
        <dbReference type="Proteomes" id="UP001239994"/>
    </source>
</evidence>
<reference evidence="2" key="1">
    <citation type="submission" date="2023-03" db="EMBL/GenBank/DDBJ databases">
        <title>Electrophorus voltai genome.</title>
        <authorList>
            <person name="Bian C."/>
        </authorList>
    </citation>
    <scope>NUCLEOTIDE SEQUENCE</scope>
    <source>
        <strain evidence="2">CB-2022</strain>
        <tissue evidence="2">Muscle</tissue>
    </source>
</reference>
<dbReference type="AlphaFoldDB" id="A0AAD8YRN8"/>
<keyword evidence="3" id="KW-1185">Reference proteome</keyword>
<dbReference type="SUPFAM" id="SSF56672">
    <property type="entry name" value="DNA/RNA polymerases"/>
    <property type="match status" value="1"/>
</dbReference>
<comment type="caution">
    <text evidence="2">The sequence shown here is derived from an EMBL/GenBank/DDBJ whole genome shotgun (WGS) entry which is preliminary data.</text>
</comment>
<feature type="domain" description="Reverse transcriptase" evidence="1">
    <location>
        <begin position="111"/>
        <end position="196"/>
    </location>
</feature>
<organism evidence="2 3">
    <name type="scientific">Electrophorus voltai</name>
    <dbReference type="NCBI Taxonomy" id="2609070"/>
    <lineage>
        <taxon>Eukaryota</taxon>
        <taxon>Metazoa</taxon>
        <taxon>Chordata</taxon>
        <taxon>Craniata</taxon>
        <taxon>Vertebrata</taxon>
        <taxon>Euteleostomi</taxon>
        <taxon>Actinopterygii</taxon>
        <taxon>Neopterygii</taxon>
        <taxon>Teleostei</taxon>
        <taxon>Ostariophysi</taxon>
        <taxon>Gymnotiformes</taxon>
        <taxon>Gymnotoidei</taxon>
        <taxon>Gymnotidae</taxon>
        <taxon>Electrophorus</taxon>
    </lineage>
</organism>
<dbReference type="PANTHER" id="PTHR24559">
    <property type="entry name" value="TRANSPOSON TY3-I GAG-POL POLYPROTEIN"/>
    <property type="match status" value="1"/>
</dbReference>
<dbReference type="Gene3D" id="3.10.10.10">
    <property type="entry name" value="HIV Type 1 Reverse Transcriptase, subunit A, domain 1"/>
    <property type="match status" value="1"/>
</dbReference>
<dbReference type="InterPro" id="IPR043502">
    <property type="entry name" value="DNA/RNA_pol_sf"/>
</dbReference>
<accession>A0AAD8YRN8</accession>
<dbReference type="EMBL" id="JAROKS010000026">
    <property type="protein sequence ID" value="KAK1784691.1"/>
    <property type="molecule type" value="Genomic_DNA"/>
</dbReference>
<dbReference type="Proteomes" id="UP001239994">
    <property type="component" value="Unassembled WGS sequence"/>
</dbReference>
<gene>
    <name evidence="2" type="ORF">P4O66_003370</name>
</gene>
<name>A0AAD8YRN8_9TELE</name>
<protein>
    <recommendedName>
        <fullName evidence="1">Reverse transcriptase domain-containing protein</fullName>
    </recommendedName>
</protein>
<dbReference type="InterPro" id="IPR000477">
    <property type="entry name" value="RT_dom"/>
</dbReference>
<evidence type="ECO:0000259" key="1">
    <source>
        <dbReference type="Pfam" id="PF00078"/>
    </source>
</evidence>
<dbReference type="Pfam" id="PF00078">
    <property type="entry name" value="RVT_1"/>
    <property type="match status" value="1"/>
</dbReference>
<sequence>MATGSQSTGAVDKKKNPAVGALMQPEYEDLVQIFSPTKAMELLPHRDWDCTITLKEGAVPPSAESIPSPKRKNRQWTSTSWRHWKKVHLPLYFSSISQSLLCEEEERWGPCVDYWGLNKLLLQYLYPLPLVPAVLEQLRGARYFTNLDQRSTYHLIWVKEGDEWKTAFSTSTGHYEILPYGLATAPSIFQAYINEF</sequence>